<accession>A0A951UBX9</accession>
<organism evidence="2 3">
    <name type="scientific">Symplocastrum torsivum CPER-KK1</name>
    <dbReference type="NCBI Taxonomy" id="450513"/>
    <lineage>
        <taxon>Bacteria</taxon>
        <taxon>Bacillati</taxon>
        <taxon>Cyanobacteriota</taxon>
        <taxon>Cyanophyceae</taxon>
        <taxon>Oscillatoriophycideae</taxon>
        <taxon>Oscillatoriales</taxon>
        <taxon>Microcoleaceae</taxon>
        <taxon>Symplocastrum</taxon>
    </lineage>
</organism>
<reference evidence="2" key="2">
    <citation type="journal article" date="2022" name="Microbiol. Resour. Announc.">
        <title>Metagenome Sequencing to Explore Phylogenomics of Terrestrial Cyanobacteria.</title>
        <authorList>
            <person name="Ward R.D."/>
            <person name="Stajich J.E."/>
            <person name="Johansen J.R."/>
            <person name="Huntemann M."/>
            <person name="Clum A."/>
            <person name="Foster B."/>
            <person name="Foster B."/>
            <person name="Roux S."/>
            <person name="Palaniappan K."/>
            <person name="Varghese N."/>
            <person name="Mukherjee S."/>
            <person name="Reddy T.B.K."/>
            <person name="Daum C."/>
            <person name="Copeland A."/>
            <person name="Chen I.A."/>
            <person name="Ivanova N.N."/>
            <person name="Kyrpides N.C."/>
            <person name="Shapiro N."/>
            <person name="Eloe-Fadrosh E.A."/>
            <person name="Pietrasiak N."/>
        </authorList>
    </citation>
    <scope>NUCLEOTIDE SEQUENCE</scope>
    <source>
        <strain evidence="2">CPER-KK1</strain>
    </source>
</reference>
<dbReference type="Proteomes" id="UP000753908">
    <property type="component" value="Unassembled WGS sequence"/>
</dbReference>
<dbReference type="Gene3D" id="2.60.120.590">
    <property type="entry name" value="Alpha-ketoglutarate-dependent dioxygenase AlkB-like"/>
    <property type="match status" value="1"/>
</dbReference>
<keyword evidence="2" id="KW-0223">Dioxygenase</keyword>
<dbReference type="PANTHER" id="PTHR12463:SF1">
    <property type="entry name" value="2-OXOGLUTARATE AND FE-DEPENDENT OXYGENASE FAMILY PROTEIN"/>
    <property type="match status" value="1"/>
</dbReference>
<reference evidence="2" key="1">
    <citation type="submission" date="2021-05" db="EMBL/GenBank/DDBJ databases">
        <authorList>
            <person name="Pietrasiak N."/>
            <person name="Ward R."/>
            <person name="Stajich J.E."/>
            <person name="Kurbessoian T."/>
        </authorList>
    </citation>
    <scope>NUCLEOTIDE SEQUENCE</scope>
    <source>
        <strain evidence="2">CPER-KK1</strain>
    </source>
</reference>
<dbReference type="GO" id="GO:0032451">
    <property type="term" value="F:demethylase activity"/>
    <property type="evidence" value="ECO:0007669"/>
    <property type="project" value="TreeGrafter"/>
</dbReference>
<comment type="caution">
    <text evidence="2">The sequence shown here is derived from an EMBL/GenBank/DDBJ whole genome shotgun (WGS) entry which is preliminary data.</text>
</comment>
<evidence type="ECO:0000313" key="2">
    <source>
        <dbReference type="EMBL" id="MBW4547364.1"/>
    </source>
</evidence>
<evidence type="ECO:0000313" key="3">
    <source>
        <dbReference type="Proteomes" id="UP000753908"/>
    </source>
</evidence>
<gene>
    <name evidence="2" type="ORF">KME25_23425</name>
</gene>
<dbReference type="SUPFAM" id="SSF51197">
    <property type="entry name" value="Clavaminate synthase-like"/>
    <property type="match status" value="1"/>
</dbReference>
<proteinExistence type="predicted"/>
<sequence>MLSPNKSKLDLTTTLEADSIEIPGLTYVPEYISFEEQNQLIHAIDQQEWSMKLKRRVQHYGYRYDYKNGSLASAKYLGALPDWAEHIANRLFNDKLTEKAFDQLIVNEYQPGQGIISHVDCVPCFGNTIISLSLGSPCLMDFTHSQTHQKVSLLLSAGSLVVMDREARYLWQHGIAPRKKDNYKGTEITRTRRISMTFREVLFPYK</sequence>
<protein>
    <submittedName>
        <fullName evidence="2">Alpha-ketoglutarate-dependent dioxygenase AlkB</fullName>
    </submittedName>
</protein>
<dbReference type="GO" id="GO:0070988">
    <property type="term" value="P:demethylation"/>
    <property type="evidence" value="ECO:0007669"/>
    <property type="project" value="InterPro"/>
</dbReference>
<dbReference type="InterPro" id="IPR037151">
    <property type="entry name" value="AlkB-like_sf"/>
</dbReference>
<dbReference type="AlphaFoldDB" id="A0A951UBX9"/>
<dbReference type="PANTHER" id="PTHR12463">
    <property type="entry name" value="OXYGENASE-RELATED"/>
    <property type="match status" value="1"/>
</dbReference>
<evidence type="ECO:0000259" key="1">
    <source>
        <dbReference type="PROSITE" id="PS51471"/>
    </source>
</evidence>
<dbReference type="EMBL" id="JAHHIF010000040">
    <property type="protein sequence ID" value="MBW4547364.1"/>
    <property type="molecule type" value="Genomic_DNA"/>
</dbReference>
<dbReference type="InterPro" id="IPR027450">
    <property type="entry name" value="AlkB-like"/>
</dbReference>
<feature type="domain" description="Fe2OG dioxygenase" evidence="1">
    <location>
        <begin position="100"/>
        <end position="202"/>
    </location>
</feature>
<dbReference type="InterPro" id="IPR005123">
    <property type="entry name" value="Oxoglu/Fe-dep_dioxygenase_dom"/>
</dbReference>
<dbReference type="Pfam" id="PF13532">
    <property type="entry name" value="2OG-FeII_Oxy_2"/>
    <property type="match status" value="1"/>
</dbReference>
<dbReference type="GO" id="GO:0051213">
    <property type="term" value="F:dioxygenase activity"/>
    <property type="evidence" value="ECO:0007669"/>
    <property type="project" value="UniProtKB-KW"/>
</dbReference>
<keyword evidence="2" id="KW-0560">Oxidoreductase</keyword>
<name>A0A951UBX9_9CYAN</name>
<dbReference type="PROSITE" id="PS51471">
    <property type="entry name" value="FE2OG_OXY"/>
    <property type="match status" value="1"/>
</dbReference>
<dbReference type="InterPro" id="IPR032857">
    <property type="entry name" value="ALKBH4"/>
</dbReference>